<evidence type="ECO:0000313" key="2">
    <source>
        <dbReference type="Proteomes" id="UP001431783"/>
    </source>
</evidence>
<accession>A0AAW1TKN1</accession>
<comment type="caution">
    <text evidence="1">The sequence shown here is derived from an EMBL/GenBank/DDBJ whole genome shotgun (WGS) entry which is preliminary data.</text>
</comment>
<dbReference type="Proteomes" id="UP001431783">
    <property type="component" value="Unassembled WGS sequence"/>
</dbReference>
<evidence type="ECO:0000313" key="1">
    <source>
        <dbReference type="EMBL" id="KAK9870473.1"/>
    </source>
</evidence>
<sequence length="165" mass="19133">MKKCSCPKVLETYAVMEKNLLKVIDLLQYEKKNLIADCNIKISNIEKRFMSKVSEENLKLQSLSSEILQQKILNHELENRLKVADVNLKLAFVGSNNHLALRRGKIFCIDEERMHDIKMMVNKLYTKISLKLKQSEFRDDIDAYEIQNIIQSLRSEITTITSEGG</sequence>
<organism evidence="1 2">
    <name type="scientific">Henosepilachna vigintioctopunctata</name>
    <dbReference type="NCBI Taxonomy" id="420089"/>
    <lineage>
        <taxon>Eukaryota</taxon>
        <taxon>Metazoa</taxon>
        <taxon>Ecdysozoa</taxon>
        <taxon>Arthropoda</taxon>
        <taxon>Hexapoda</taxon>
        <taxon>Insecta</taxon>
        <taxon>Pterygota</taxon>
        <taxon>Neoptera</taxon>
        <taxon>Endopterygota</taxon>
        <taxon>Coleoptera</taxon>
        <taxon>Polyphaga</taxon>
        <taxon>Cucujiformia</taxon>
        <taxon>Coccinelloidea</taxon>
        <taxon>Coccinellidae</taxon>
        <taxon>Epilachninae</taxon>
        <taxon>Epilachnini</taxon>
        <taxon>Henosepilachna</taxon>
    </lineage>
</organism>
<keyword evidence="2" id="KW-1185">Reference proteome</keyword>
<gene>
    <name evidence="1" type="ORF">WA026_008031</name>
</gene>
<dbReference type="AlphaFoldDB" id="A0AAW1TKN1"/>
<dbReference type="EMBL" id="JARQZJ010000003">
    <property type="protein sequence ID" value="KAK9870473.1"/>
    <property type="molecule type" value="Genomic_DNA"/>
</dbReference>
<proteinExistence type="predicted"/>
<reference evidence="1 2" key="1">
    <citation type="submission" date="2023-03" db="EMBL/GenBank/DDBJ databases">
        <title>Genome insight into feeding habits of ladybird beetles.</title>
        <authorList>
            <person name="Li H.-S."/>
            <person name="Huang Y.-H."/>
            <person name="Pang H."/>
        </authorList>
    </citation>
    <scope>NUCLEOTIDE SEQUENCE [LARGE SCALE GENOMIC DNA]</scope>
    <source>
        <strain evidence="1">SYSU_2023b</strain>
        <tissue evidence="1">Whole body</tissue>
    </source>
</reference>
<protein>
    <submittedName>
        <fullName evidence="1">Uncharacterized protein</fullName>
    </submittedName>
</protein>
<name>A0AAW1TKN1_9CUCU</name>